<dbReference type="InterPro" id="IPR001849">
    <property type="entry name" value="PH_domain"/>
</dbReference>
<sequence length="378" mass="42810">MLMGCDGFINLCDVKKVRKMHRGAVPADENLAEGSDVEFNTADEAEVGNNTSRQDDGATSEVDDARTFELLMTNGLVVRLQAYDEQAKKAWMKRLRELVKYWRLRKKEDMDLFKSVRQQNLEALQIDERAEAMVGSFAQRWEISGHSVASAEMYHLCGIARCRTIHMAGLLFRKPRRHTTFTRCYVVLSQGHLLIFRDTLRKGSGRKVVHVHHERIGSVDLRGCYLYSGVLTENDLLYQNRTFDSNAPGTHALPRIHLEDGWTSTDEDAMTTFVVWHATSRSWFRSSQHVDDVRSSEASSDRDKAAEQGGVKGRGYKTKSKLTRVSQLGTTGRSVVFKARSRAERDHWVMGLQVEIERLAVEEGEGSGEGVRLVGEEE</sequence>
<name>A0A4U0XJH7_9PEZI</name>
<dbReference type="InterPro" id="IPR040345">
    <property type="entry name" value="Mug56/Spo71"/>
</dbReference>
<organism evidence="3 4">
    <name type="scientific">Friedmanniomyces simplex</name>
    <dbReference type="NCBI Taxonomy" id="329884"/>
    <lineage>
        <taxon>Eukaryota</taxon>
        <taxon>Fungi</taxon>
        <taxon>Dikarya</taxon>
        <taxon>Ascomycota</taxon>
        <taxon>Pezizomycotina</taxon>
        <taxon>Dothideomycetes</taxon>
        <taxon>Dothideomycetidae</taxon>
        <taxon>Mycosphaerellales</taxon>
        <taxon>Teratosphaeriaceae</taxon>
        <taxon>Friedmanniomyces</taxon>
    </lineage>
</organism>
<feature type="compositionally biased region" description="Basic and acidic residues" evidence="1">
    <location>
        <begin position="294"/>
        <end position="306"/>
    </location>
</feature>
<dbReference type="EMBL" id="NAJQ01000166">
    <property type="protein sequence ID" value="TKA76356.1"/>
    <property type="molecule type" value="Genomic_DNA"/>
</dbReference>
<gene>
    <name evidence="3" type="ORF">B0A55_03737</name>
</gene>
<dbReference type="SUPFAM" id="SSF50729">
    <property type="entry name" value="PH domain-like"/>
    <property type="match status" value="1"/>
</dbReference>
<dbReference type="GO" id="GO:1902657">
    <property type="term" value="P:protein localization to prospore membrane"/>
    <property type="evidence" value="ECO:0007669"/>
    <property type="project" value="InterPro"/>
</dbReference>
<dbReference type="InterPro" id="IPR039486">
    <property type="entry name" value="Mug56/Spo71_PH"/>
</dbReference>
<feature type="domain" description="PH" evidence="2">
    <location>
        <begin position="164"/>
        <end position="357"/>
    </location>
</feature>
<dbReference type="Pfam" id="PF15404">
    <property type="entry name" value="PH_4"/>
    <property type="match status" value="1"/>
</dbReference>
<proteinExistence type="predicted"/>
<accession>A0A4U0XJH7</accession>
<dbReference type="PANTHER" id="PTHR28076">
    <property type="entry name" value="SPORULATION-SPECIFIC PROTEIN 71"/>
    <property type="match status" value="1"/>
</dbReference>
<comment type="caution">
    <text evidence="3">The sequence shown here is derived from an EMBL/GenBank/DDBJ whole genome shotgun (WGS) entry which is preliminary data.</text>
</comment>
<dbReference type="Gene3D" id="2.30.29.30">
    <property type="entry name" value="Pleckstrin-homology domain (PH domain)/Phosphotyrosine-binding domain (PTB)"/>
    <property type="match status" value="1"/>
</dbReference>
<evidence type="ECO:0000256" key="1">
    <source>
        <dbReference type="SAM" id="MobiDB-lite"/>
    </source>
</evidence>
<evidence type="ECO:0000259" key="2">
    <source>
        <dbReference type="PROSITE" id="PS50003"/>
    </source>
</evidence>
<dbReference type="Proteomes" id="UP000309340">
    <property type="component" value="Unassembled WGS sequence"/>
</dbReference>
<dbReference type="InterPro" id="IPR011993">
    <property type="entry name" value="PH-like_dom_sf"/>
</dbReference>
<keyword evidence="4" id="KW-1185">Reference proteome</keyword>
<dbReference type="GO" id="GO:0005628">
    <property type="term" value="C:prospore membrane"/>
    <property type="evidence" value="ECO:0007669"/>
    <property type="project" value="TreeGrafter"/>
</dbReference>
<dbReference type="AlphaFoldDB" id="A0A4U0XJH7"/>
<dbReference type="OrthoDB" id="5579281at2759"/>
<dbReference type="STRING" id="329884.A0A4U0XJH7"/>
<dbReference type="PROSITE" id="PS50003">
    <property type="entry name" value="PH_DOMAIN"/>
    <property type="match status" value="2"/>
</dbReference>
<protein>
    <recommendedName>
        <fullName evidence="2">PH domain-containing protein</fullName>
    </recommendedName>
</protein>
<feature type="region of interest" description="Disordered" evidence="1">
    <location>
        <begin position="34"/>
        <end position="59"/>
    </location>
</feature>
<feature type="region of interest" description="Disordered" evidence="1">
    <location>
        <begin position="294"/>
        <end position="314"/>
    </location>
</feature>
<dbReference type="PANTHER" id="PTHR28076:SF1">
    <property type="entry name" value="PROSPORE MEMBRANE ADAPTER PROTEIN SPO71"/>
    <property type="match status" value="1"/>
</dbReference>
<dbReference type="SMART" id="SM00233">
    <property type="entry name" value="PH"/>
    <property type="match status" value="1"/>
</dbReference>
<evidence type="ECO:0000313" key="4">
    <source>
        <dbReference type="Proteomes" id="UP000309340"/>
    </source>
</evidence>
<feature type="domain" description="PH" evidence="2">
    <location>
        <begin position="1"/>
        <end position="100"/>
    </location>
</feature>
<reference evidence="3 4" key="1">
    <citation type="submission" date="2017-03" db="EMBL/GenBank/DDBJ databases">
        <title>Genomes of endolithic fungi from Antarctica.</title>
        <authorList>
            <person name="Coleine C."/>
            <person name="Masonjones S."/>
            <person name="Stajich J.E."/>
        </authorList>
    </citation>
    <scope>NUCLEOTIDE SEQUENCE [LARGE SCALE GENOMIC DNA]</scope>
    <source>
        <strain evidence="3 4">CCFEE 5184</strain>
    </source>
</reference>
<evidence type="ECO:0000313" key="3">
    <source>
        <dbReference type="EMBL" id="TKA76356.1"/>
    </source>
</evidence>